<keyword evidence="5" id="KW-1185">Reference proteome</keyword>
<dbReference type="Pfam" id="PF00100">
    <property type="entry name" value="Zona_pellucida"/>
    <property type="match status" value="1"/>
</dbReference>
<sequence>MSCETTYTEDTDASINCNETAKWCEVLKQQPFSACHLVVDPEPYISACSSSLCRYPSVDGFNCDLLEAYSRACSMHRVQVEDWRTQTKCAETHATCQEMYCSEHEFCGEKHNGWESGCLCRAIFASKYRATNTFGGPTRCRGLGATLTMATCLLEERGVDYNTLHMNDQSCVGRVDNVTHMVTFSFDEINTCGSVVKSNGSNIIYENSIKTQNSSNFGIITRHEDAQVQLSCHIEQPDTQSVGSGSKTDMEIEVDQRLYLELAADGLDEKLLSLVLDSCWATPEPSPKSSLKYGIVEEGLSVDLSFSMFQFTSRSGNVYLHCQATLCVNEEGPCAPKCDNVFRRRRSVSH</sequence>
<dbReference type="Gene3D" id="2.60.40.4100">
    <property type="entry name" value="Zona pellucida, ZP-C domain"/>
    <property type="match status" value="1"/>
</dbReference>
<dbReference type="PANTHER" id="PTHR14002:SF43">
    <property type="entry name" value="DELTA-LIKE PROTEIN"/>
    <property type="match status" value="1"/>
</dbReference>
<evidence type="ECO:0000313" key="4">
    <source>
        <dbReference type="EMBL" id="CAL1583124.1"/>
    </source>
</evidence>
<keyword evidence="1" id="KW-0732">Signal</keyword>
<organism evidence="4 5">
    <name type="scientific">Knipowitschia caucasica</name>
    <name type="common">Caucasian dwarf goby</name>
    <name type="synonym">Pomatoschistus caucasicus</name>
    <dbReference type="NCBI Taxonomy" id="637954"/>
    <lineage>
        <taxon>Eukaryota</taxon>
        <taxon>Metazoa</taxon>
        <taxon>Chordata</taxon>
        <taxon>Craniata</taxon>
        <taxon>Vertebrata</taxon>
        <taxon>Euteleostomi</taxon>
        <taxon>Actinopterygii</taxon>
        <taxon>Neopterygii</taxon>
        <taxon>Teleostei</taxon>
        <taxon>Neoteleostei</taxon>
        <taxon>Acanthomorphata</taxon>
        <taxon>Gobiaria</taxon>
        <taxon>Gobiiformes</taxon>
        <taxon>Gobioidei</taxon>
        <taxon>Gobiidae</taxon>
        <taxon>Gobiinae</taxon>
        <taxon>Knipowitschia</taxon>
    </lineage>
</organism>
<dbReference type="PANTHER" id="PTHR14002">
    <property type="entry name" value="ENDOGLIN/TGF-BETA RECEPTOR TYPE III"/>
    <property type="match status" value="1"/>
</dbReference>
<dbReference type="EMBL" id="OZ035837">
    <property type="protein sequence ID" value="CAL1583124.1"/>
    <property type="molecule type" value="Genomic_DNA"/>
</dbReference>
<dbReference type="PROSITE" id="PS51034">
    <property type="entry name" value="ZP_2"/>
    <property type="match status" value="1"/>
</dbReference>
<dbReference type="SMART" id="SM00832">
    <property type="entry name" value="C8"/>
    <property type="match status" value="1"/>
</dbReference>
<dbReference type="InterPro" id="IPR001507">
    <property type="entry name" value="ZP_dom"/>
</dbReference>
<keyword evidence="2" id="KW-1015">Disulfide bond</keyword>
<proteinExistence type="predicted"/>
<dbReference type="SMART" id="SM00241">
    <property type="entry name" value="ZP"/>
    <property type="match status" value="1"/>
</dbReference>
<dbReference type="AlphaFoldDB" id="A0AAV2JZY0"/>
<dbReference type="InterPro" id="IPR055355">
    <property type="entry name" value="ZP-C"/>
</dbReference>
<name>A0AAV2JZY0_KNICA</name>
<gene>
    <name evidence="4" type="ORF">KC01_LOCUS13632</name>
</gene>
<reference evidence="4 5" key="1">
    <citation type="submission" date="2024-04" db="EMBL/GenBank/DDBJ databases">
        <authorList>
            <person name="Waldvogel A.-M."/>
            <person name="Schoenle A."/>
        </authorList>
    </citation>
    <scope>NUCLEOTIDE SEQUENCE [LARGE SCALE GENOMIC DNA]</scope>
</reference>
<dbReference type="InterPro" id="IPR014853">
    <property type="entry name" value="VWF/SSPO/ZAN-like_Cys-rich_dom"/>
</dbReference>
<evidence type="ECO:0000313" key="5">
    <source>
        <dbReference type="Proteomes" id="UP001497482"/>
    </source>
</evidence>
<evidence type="ECO:0000259" key="3">
    <source>
        <dbReference type="PROSITE" id="PS51034"/>
    </source>
</evidence>
<feature type="domain" description="ZP" evidence="3">
    <location>
        <begin position="139"/>
        <end position="350"/>
    </location>
</feature>
<dbReference type="Proteomes" id="UP001497482">
    <property type="component" value="Chromosome 15"/>
</dbReference>
<protein>
    <recommendedName>
        <fullName evidence="3">ZP domain-containing protein</fullName>
    </recommendedName>
</protein>
<evidence type="ECO:0000256" key="2">
    <source>
        <dbReference type="ARBA" id="ARBA00023157"/>
    </source>
</evidence>
<accession>A0AAV2JZY0</accession>
<dbReference type="InterPro" id="IPR042235">
    <property type="entry name" value="ZP-C_dom"/>
</dbReference>
<evidence type="ECO:0000256" key="1">
    <source>
        <dbReference type="ARBA" id="ARBA00022729"/>
    </source>
</evidence>
<dbReference type="Pfam" id="PF08742">
    <property type="entry name" value="C8"/>
    <property type="match status" value="1"/>
</dbReference>
<dbReference type="Gene3D" id="2.60.40.3210">
    <property type="entry name" value="Zona pellucida, ZP-N domain"/>
    <property type="match status" value="1"/>
</dbReference>